<dbReference type="GO" id="GO:0017057">
    <property type="term" value="F:6-phosphogluconolactonase activity"/>
    <property type="evidence" value="ECO:0007669"/>
    <property type="project" value="TreeGrafter"/>
</dbReference>
<dbReference type="SUPFAM" id="SSF75011">
    <property type="entry name" value="3-carboxy-cis,cis-mucoante lactonizing enzyme"/>
    <property type="match status" value="1"/>
</dbReference>
<comment type="caution">
    <text evidence="3">The sequence shown here is derived from an EMBL/GenBank/DDBJ whole genome shotgun (WGS) entry which is preliminary data.</text>
</comment>
<proteinExistence type="inferred from homology"/>
<reference evidence="3" key="1">
    <citation type="submission" date="2023-06" db="EMBL/GenBank/DDBJ databases">
        <title>Conoideocrella luteorostrata (Hypocreales: Clavicipitaceae), a potential biocontrol fungus for elongate hemlock scale in United States Christmas tree production areas.</title>
        <authorList>
            <person name="Barrett H."/>
            <person name="Lovett B."/>
            <person name="Macias A.M."/>
            <person name="Stajich J.E."/>
            <person name="Kasson M.T."/>
        </authorList>
    </citation>
    <scope>NUCLEOTIDE SEQUENCE</scope>
    <source>
        <strain evidence="3">ARSEF 14590</strain>
    </source>
</reference>
<accession>A0AAJ0FV63</accession>
<dbReference type="InterPro" id="IPR050282">
    <property type="entry name" value="Cycloisomerase_2"/>
</dbReference>
<evidence type="ECO:0000256" key="2">
    <source>
        <dbReference type="SAM" id="MobiDB-lite"/>
    </source>
</evidence>
<dbReference type="InterPro" id="IPR019405">
    <property type="entry name" value="Lactonase_7-beta_prop"/>
</dbReference>
<evidence type="ECO:0000256" key="1">
    <source>
        <dbReference type="ARBA" id="ARBA00005564"/>
    </source>
</evidence>
<dbReference type="PANTHER" id="PTHR30344">
    <property type="entry name" value="6-PHOSPHOGLUCONOLACTONASE-RELATED"/>
    <property type="match status" value="1"/>
</dbReference>
<dbReference type="EMBL" id="JASWJB010000072">
    <property type="protein sequence ID" value="KAK2601694.1"/>
    <property type="molecule type" value="Genomic_DNA"/>
</dbReference>
<evidence type="ECO:0008006" key="5">
    <source>
        <dbReference type="Google" id="ProtNLM"/>
    </source>
</evidence>
<feature type="compositionally biased region" description="Basic and acidic residues" evidence="2">
    <location>
        <begin position="182"/>
        <end position="192"/>
    </location>
</feature>
<feature type="region of interest" description="Disordered" evidence="2">
    <location>
        <begin position="174"/>
        <end position="198"/>
    </location>
</feature>
<comment type="similarity">
    <text evidence="1">Belongs to the cycloisomerase 2 family.</text>
</comment>
<evidence type="ECO:0000313" key="4">
    <source>
        <dbReference type="Proteomes" id="UP001251528"/>
    </source>
</evidence>
<evidence type="ECO:0000313" key="3">
    <source>
        <dbReference type="EMBL" id="KAK2601694.1"/>
    </source>
</evidence>
<dbReference type="PANTHER" id="PTHR30344:SF4">
    <property type="entry name" value="CYCLASE, PUTATIVE (AFU_ORTHOLOGUE AFUA_6G11580)-RELATED"/>
    <property type="match status" value="1"/>
</dbReference>
<name>A0AAJ0FV63_9HYPO</name>
<gene>
    <name evidence="3" type="ORF">QQS21_004769</name>
</gene>
<dbReference type="Proteomes" id="UP001251528">
    <property type="component" value="Unassembled WGS sequence"/>
</dbReference>
<dbReference type="AlphaFoldDB" id="A0AAJ0FV63"/>
<protein>
    <recommendedName>
        <fullName evidence="5">Muconate cycloisomerase 1</fullName>
    </recommendedName>
</protein>
<feature type="region of interest" description="Disordered" evidence="2">
    <location>
        <begin position="237"/>
        <end position="261"/>
    </location>
</feature>
<organism evidence="3 4">
    <name type="scientific">Conoideocrella luteorostrata</name>
    <dbReference type="NCBI Taxonomy" id="1105319"/>
    <lineage>
        <taxon>Eukaryota</taxon>
        <taxon>Fungi</taxon>
        <taxon>Dikarya</taxon>
        <taxon>Ascomycota</taxon>
        <taxon>Pezizomycotina</taxon>
        <taxon>Sordariomycetes</taxon>
        <taxon>Hypocreomycetidae</taxon>
        <taxon>Hypocreales</taxon>
        <taxon>Clavicipitaceae</taxon>
        <taxon>Conoideocrella</taxon>
    </lineage>
</organism>
<sequence>MELFVGTFNVPYLYTLYFDQHLQQLNVTHISNAAGPHSWLSLSPNQKTLYATSWTEPSPGVAAYRNGGSDSALELLNSMSVRELPGYVTCSSSHLYSVGGKTGEVFRIGDDGALGALVQEVDFRAGHGNDTNSPGGLRHGSHGCDLSPDGKTLYVADIGVNGVWTFSVDDSQPRVLSRQKKHDAPRQNDGPRHTWPHPNGQILYVIDEHSSMVDVFKIDKRCGGIDTSLKHIQSASALPKGKNMSENTGDEVRFSTGPDKTKPQYLFASTRGIPKKTRGFISVFELDTDGKLKSTDALHIWETPTSGGLANAVEPAPWTTNNASPNNTSLHYLALTDAESGKVHVLSFNGEQIQDVAAVTLRVPASGGSTSADPVQPATAVWMRPAA</sequence>
<keyword evidence="4" id="KW-1185">Reference proteome</keyword>
<dbReference type="Pfam" id="PF10282">
    <property type="entry name" value="Lactonase"/>
    <property type="match status" value="1"/>
</dbReference>
<dbReference type="InterPro" id="IPR015943">
    <property type="entry name" value="WD40/YVTN_repeat-like_dom_sf"/>
</dbReference>
<dbReference type="Gene3D" id="2.130.10.10">
    <property type="entry name" value="YVTN repeat-like/Quinoprotein amine dehydrogenase"/>
    <property type="match status" value="1"/>
</dbReference>